<name>A0A6J6P1H0_9ZZZZ</name>
<reference evidence="1" key="1">
    <citation type="submission" date="2020-05" db="EMBL/GenBank/DDBJ databases">
        <authorList>
            <person name="Chiriac C."/>
            <person name="Salcher M."/>
            <person name="Ghai R."/>
            <person name="Kavagutti S V."/>
        </authorList>
    </citation>
    <scope>NUCLEOTIDE SEQUENCE</scope>
</reference>
<gene>
    <name evidence="1" type="ORF">UFOPK2366_00729</name>
</gene>
<protein>
    <submittedName>
        <fullName evidence="1">Unannotated protein</fullName>
    </submittedName>
</protein>
<dbReference type="AlphaFoldDB" id="A0A6J6P1H0"/>
<accession>A0A6J6P1H0</accession>
<proteinExistence type="predicted"/>
<organism evidence="1">
    <name type="scientific">freshwater metagenome</name>
    <dbReference type="NCBI Taxonomy" id="449393"/>
    <lineage>
        <taxon>unclassified sequences</taxon>
        <taxon>metagenomes</taxon>
        <taxon>ecological metagenomes</taxon>
    </lineage>
</organism>
<dbReference type="EMBL" id="CAEZXM010000113">
    <property type="protein sequence ID" value="CAB4690443.1"/>
    <property type="molecule type" value="Genomic_DNA"/>
</dbReference>
<sequence length="132" mass="14343">MARKQQHLVGERLCDRDDSGQHVVRNDDHLNSVGCLLACLSNDGHDGFAYITNGVRGQRKAWAGGGQKWEIDRKGTEIDVAVDEDAKNPGGLARLGGIDVGDARMGHLRAHIDHVGSAFEMKVVDKRAVTCK</sequence>
<evidence type="ECO:0000313" key="1">
    <source>
        <dbReference type="EMBL" id="CAB4690443.1"/>
    </source>
</evidence>